<dbReference type="SUPFAM" id="SSF52540">
    <property type="entry name" value="P-loop containing nucleoside triphosphate hydrolases"/>
    <property type="match status" value="2"/>
</dbReference>
<dbReference type="PANTHER" id="PTHR37291">
    <property type="entry name" value="5-METHYLCYTOSINE-SPECIFIC RESTRICTION ENZYME B"/>
    <property type="match status" value="1"/>
</dbReference>
<dbReference type="Pfam" id="PF07728">
    <property type="entry name" value="AAA_5"/>
    <property type="match status" value="1"/>
</dbReference>
<feature type="domain" description="AAA+ ATPase" evidence="1">
    <location>
        <begin position="293"/>
        <end position="664"/>
    </location>
</feature>
<dbReference type="InterPro" id="IPR027417">
    <property type="entry name" value="P-loop_NTPase"/>
</dbReference>
<dbReference type="RefSeq" id="WP_189000185.1">
    <property type="nucleotide sequence ID" value="NZ_BMHP01000013.1"/>
</dbReference>
<proteinExistence type="predicted"/>
<accession>A0A916ZJ93</accession>
<evidence type="ECO:0000313" key="3">
    <source>
        <dbReference type="Proteomes" id="UP000612456"/>
    </source>
</evidence>
<protein>
    <recommendedName>
        <fullName evidence="1">AAA+ ATPase domain-containing protein</fullName>
    </recommendedName>
</protein>
<sequence>MSRFFFGKFDSKRPIQIQEKYYAAGDEGDSWYGGIEPGDYVFIVTNSSVIALWKVREYGNKMNPINPADTGVVFFDEVKQLAQPVPVSQFVKSPYFNVDLNLLNKISKSTFGCGFFPIETTSIFPREQWDQLSFQSERHFFVTLSTQLPPIVENDVMVVINNLQEARITAFLEWKGGQSQPYHGLRKLYEEKNSENERYTLHELLAFAEEEAPYKRNYLTSALNELEKQGYFVVSNPAKLYDNILVGRRRTPITKPGPTSTTQSSAFSPESLVEEEWPENFEQYRTYAELLEFSPNLILYGPPGTGKTFATKNIIEAFEYKQQKRYVPFNTVEKEERVRFITFHQSYSYEEFIEGIRPQLDDGSEQERGGGDIHYKVESGVLKQMVEAASTQIIKAESQLSGISGTELIRTNSRVWKVSLGRRNDDIIYNRCKSEQHIAVDWLDQYDLSDKSYNDIYALLKSERDDDAQNPTMDANTLDTMINQMNKGDFVFIYDGPWTIRDIGVITGDYTFLKGRPSPHIREVTWLKEFSEPMDISDMNGGVRLTLKTIYELPRIQMSDVQRLIGDVDASATTILKAQHVQQLPYYLIIDEINRGNISKIFGELMTLVEKDKRQNISTILPYSKKPFTLPRNLYIIGTMNTSDRSIAMLDTALRRRFVFVEIEPDYSLFDQNNAKVGYVELALLLKSMNEKISEKIDRDHRIGHAYLMDVLTIDDLYKSWYYKVLPLISEYFYNDVASIQSVVGTRFIEKSGSFRFLSTLPSSPETISEFEKALVSLYKGSEA</sequence>
<dbReference type="InterPro" id="IPR003593">
    <property type="entry name" value="AAA+_ATPase"/>
</dbReference>
<dbReference type="EMBL" id="BMHP01000013">
    <property type="protein sequence ID" value="GGD99963.1"/>
    <property type="molecule type" value="Genomic_DNA"/>
</dbReference>
<dbReference type="Proteomes" id="UP000612456">
    <property type="component" value="Unassembled WGS sequence"/>
</dbReference>
<dbReference type="InterPro" id="IPR052934">
    <property type="entry name" value="Methyl-DNA_Rec/Restrict_Enz"/>
</dbReference>
<dbReference type="GO" id="GO:0016887">
    <property type="term" value="F:ATP hydrolysis activity"/>
    <property type="evidence" value="ECO:0007669"/>
    <property type="project" value="InterPro"/>
</dbReference>
<name>A0A916ZJ93_9BACL</name>
<dbReference type="PANTHER" id="PTHR37291:SF1">
    <property type="entry name" value="TYPE IV METHYL-DIRECTED RESTRICTION ENZYME ECOKMCRB SUBUNIT"/>
    <property type="match status" value="1"/>
</dbReference>
<dbReference type="SMART" id="SM00382">
    <property type="entry name" value="AAA"/>
    <property type="match status" value="1"/>
</dbReference>
<dbReference type="AlphaFoldDB" id="A0A916ZJ93"/>
<evidence type="ECO:0000259" key="1">
    <source>
        <dbReference type="SMART" id="SM00382"/>
    </source>
</evidence>
<keyword evidence="3" id="KW-1185">Reference proteome</keyword>
<dbReference type="GO" id="GO:0005524">
    <property type="term" value="F:ATP binding"/>
    <property type="evidence" value="ECO:0007669"/>
    <property type="project" value="InterPro"/>
</dbReference>
<dbReference type="InterPro" id="IPR011704">
    <property type="entry name" value="ATPase_dyneun-rel_AAA"/>
</dbReference>
<reference evidence="2" key="2">
    <citation type="submission" date="2020-09" db="EMBL/GenBank/DDBJ databases">
        <authorList>
            <person name="Sun Q."/>
            <person name="Zhou Y."/>
        </authorList>
    </citation>
    <scope>NUCLEOTIDE SEQUENCE</scope>
    <source>
        <strain evidence="2">CGMCC 1.15178</strain>
    </source>
</reference>
<dbReference type="Gene3D" id="3.40.50.300">
    <property type="entry name" value="P-loop containing nucleotide triphosphate hydrolases"/>
    <property type="match status" value="2"/>
</dbReference>
<reference evidence="2" key="1">
    <citation type="journal article" date="2014" name="Int. J. Syst. Evol. Microbiol.">
        <title>Complete genome sequence of Corynebacterium casei LMG S-19264T (=DSM 44701T), isolated from a smear-ripened cheese.</title>
        <authorList>
            <consortium name="US DOE Joint Genome Institute (JGI-PGF)"/>
            <person name="Walter F."/>
            <person name="Albersmeier A."/>
            <person name="Kalinowski J."/>
            <person name="Ruckert C."/>
        </authorList>
    </citation>
    <scope>NUCLEOTIDE SEQUENCE</scope>
    <source>
        <strain evidence="2">CGMCC 1.15178</strain>
    </source>
</reference>
<evidence type="ECO:0000313" key="2">
    <source>
        <dbReference type="EMBL" id="GGD99963.1"/>
    </source>
</evidence>
<comment type="caution">
    <text evidence="2">The sequence shown here is derived from an EMBL/GenBank/DDBJ whole genome shotgun (WGS) entry which is preliminary data.</text>
</comment>
<organism evidence="2 3">
    <name type="scientific">Paenibacillus nasutitermitis</name>
    <dbReference type="NCBI Taxonomy" id="1652958"/>
    <lineage>
        <taxon>Bacteria</taxon>
        <taxon>Bacillati</taxon>
        <taxon>Bacillota</taxon>
        <taxon>Bacilli</taxon>
        <taxon>Bacillales</taxon>
        <taxon>Paenibacillaceae</taxon>
        <taxon>Paenibacillus</taxon>
    </lineage>
</organism>
<gene>
    <name evidence="2" type="ORF">GCM10010911_68650</name>
</gene>